<evidence type="ECO:0000313" key="2">
    <source>
        <dbReference type="EMBL" id="KIW83009.1"/>
    </source>
</evidence>
<organism evidence="2 3">
    <name type="scientific">Fonsecaea pedrosoi CBS 271.37</name>
    <dbReference type="NCBI Taxonomy" id="1442368"/>
    <lineage>
        <taxon>Eukaryota</taxon>
        <taxon>Fungi</taxon>
        <taxon>Dikarya</taxon>
        <taxon>Ascomycota</taxon>
        <taxon>Pezizomycotina</taxon>
        <taxon>Eurotiomycetes</taxon>
        <taxon>Chaetothyriomycetidae</taxon>
        <taxon>Chaetothyriales</taxon>
        <taxon>Herpotrichiellaceae</taxon>
        <taxon>Fonsecaea</taxon>
    </lineage>
</organism>
<dbReference type="InterPro" id="IPR019183">
    <property type="entry name" value="NAA25_NatB_aux_su"/>
</dbReference>
<gene>
    <name evidence="2" type="ORF">Z517_02252</name>
</gene>
<protein>
    <submittedName>
        <fullName evidence="2">Uncharacterized protein</fullName>
    </submittedName>
</protein>
<evidence type="ECO:0000313" key="3">
    <source>
        <dbReference type="Proteomes" id="UP000053029"/>
    </source>
</evidence>
<dbReference type="HOGENOM" id="CLU_013217_0_0_1"/>
<name>A0A0D2HF48_9EURO</name>
<dbReference type="Gene3D" id="1.25.40.1040">
    <property type="match status" value="1"/>
</dbReference>
<sequence length="928" mass="104296">MSDPSVSERRIRPIQDAVASANWKQALQLCDKWFKKGERSDRFLALKAFVLVNQPDKTQYDRSREEVLDLCKRTPPLTEPEAIYQLQNALKTLSLHEESPKLWERALSVKKDDRDLYMRWLNQAVADNNWKSAQKATMGLRNSFSKDRDYEFWNILMCHLIHMQQDLPEKERSLFGTLAYRMISKAAEAIPKNEEQASPSTKAIAESEEIALLVQVFNATGHVKETVKLLQGQSLNMQSRVGKQDPQLVLSLLLDSLQVSEQWDDAFKVCQDLLSQPEHQSDDRIWDLWMESRSKLPEGNGLDTQCKELLDSVCTIRPIVRAAYLAKLKFQQTQDDEAKQDGLLQTCKDYFEAFSSKPFCFDDLKKPLQHLDKAHFDQFLHTVSSHEGNLVRLFGLKLAYSTLPPDASSSELLEFTHRALQLYQTSLFESPPCPEAALLAVLAILRIASSKNSPSMALFAVIVLQITRLKFEDYYILTILLVQLQSHLGLLSLGMDNFVKLSVKNLQWETVGHWILTRISSLHPASVTALQDDFDPLWAVDTGLTVLENADSALVRGIREGLRFNSYSNIQNSVKMRSEIESSLVKQIYAIEERKIRRWRGEPNDHTVLPLTDPSKPLVDKRDFGYMPDYREEDGQLLAKFRCGPLPKERWIHAMALFDNIATYLKAEVASHTSLIATAYENLKQAQLHVSWPATEDLSAEMTEAERANLTCHKILAQAITLFKEGSISTPQASQQNTSTSLSDILSDLKTWLSSALASRRNSTSGSIIAEIRVPSWEDLHGSFTQLETLQAIANLTSLLTKKTQKSAKSSKAASDSIPKGLISEIQSLITDLESQILTDVRELKSSINEPGVLGKLVDLGMARRASDAEGSDGTEGDALPGGEKWENLIESICDEVTMETICGEIKDSWDDALDGVLGGKGKIRVGR</sequence>
<dbReference type="PANTHER" id="PTHR22767:SF3">
    <property type="entry name" value="N-ALPHA-ACETYLTRANSFERASE 25, NATB AUXILIARY SUBUNIT"/>
    <property type="match status" value="1"/>
</dbReference>
<dbReference type="VEuPathDB" id="FungiDB:Z517_02252"/>
<dbReference type="AlphaFoldDB" id="A0A0D2HF48"/>
<dbReference type="PANTHER" id="PTHR22767">
    <property type="entry name" value="N-TERMINAL ACETYLTRANSFERASE-RELATED"/>
    <property type="match status" value="1"/>
</dbReference>
<dbReference type="OrthoDB" id="1874341at2759"/>
<accession>A0A0D2HF48</accession>
<dbReference type="Pfam" id="PF09797">
    <property type="entry name" value="NatB_MDM20"/>
    <property type="match status" value="1"/>
</dbReference>
<dbReference type="EMBL" id="KN846970">
    <property type="protein sequence ID" value="KIW83009.1"/>
    <property type="molecule type" value="Genomic_DNA"/>
</dbReference>
<dbReference type="Proteomes" id="UP000053029">
    <property type="component" value="Unassembled WGS sequence"/>
</dbReference>
<evidence type="ECO:0000256" key="1">
    <source>
        <dbReference type="ARBA" id="ARBA00006298"/>
    </source>
</evidence>
<dbReference type="GeneID" id="25301742"/>
<comment type="similarity">
    <text evidence="1">Belongs to the MDM20/NAA25 family.</text>
</comment>
<keyword evidence="3" id="KW-1185">Reference proteome</keyword>
<reference evidence="2 3" key="1">
    <citation type="submission" date="2015-01" db="EMBL/GenBank/DDBJ databases">
        <title>The Genome Sequence of Fonsecaea pedrosoi CBS 271.37.</title>
        <authorList>
            <consortium name="The Broad Institute Genomics Platform"/>
            <person name="Cuomo C."/>
            <person name="de Hoog S."/>
            <person name="Gorbushina A."/>
            <person name="Stielow B."/>
            <person name="Teixiera M."/>
            <person name="Abouelleil A."/>
            <person name="Chapman S.B."/>
            <person name="Priest M."/>
            <person name="Young S.K."/>
            <person name="Wortman J."/>
            <person name="Nusbaum C."/>
            <person name="Birren B."/>
        </authorList>
    </citation>
    <scope>NUCLEOTIDE SEQUENCE [LARGE SCALE GENOMIC DNA]</scope>
    <source>
        <strain evidence="2 3">CBS 271.37</strain>
    </source>
</reference>
<dbReference type="STRING" id="1442368.A0A0D2HF48"/>
<proteinExistence type="inferred from homology"/>
<dbReference type="RefSeq" id="XP_013286817.1">
    <property type="nucleotide sequence ID" value="XM_013431363.1"/>
</dbReference>
<dbReference type="GO" id="GO:0031416">
    <property type="term" value="C:NatB complex"/>
    <property type="evidence" value="ECO:0007669"/>
    <property type="project" value="TreeGrafter"/>
</dbReference>